<dbReference type="RefSeq" id="WP_324670142.1">
    <property type="nucleotide sequence ID" value="NZ_CP141614.1"/>
</dbReference>
<dbReference type="InterPro" id="IPR050985">
    <property type="entry name" value="Alpha-glycosidase_related"/>
</dbReference>
<dbReference type="Proteomes" id="UP001333102">
    <property type="component" value="Chromosome"/>
</dbReference>
<protein>
    <submittedName>
        <fullName evidence="3">Glycoside hydrolase family 36 protein</fullName>
    </submittedName>
</protein>
<keyword evidence="1 3" id="KW-0378">Hydrolase</keyword>
<keyword evidence="2" id="KW-0326">Glycosidase</keyword>
<accession>A0ABZ1BSM3</accession>
<dbReference type="InterPro" id="IPR017853">
    <property type="entry name" value="GH"/>
</dbReference>
<dbReference type="InterPro" id="IPR013785">
    <property type="entry name" value="Aldolase_TIM"/>
</dbReference>
<evidence type="ECO:0000256" key="2">
    <source>
        <dbReference type="ARBA" id="ARBA00023295"/>
    </source>
</evidence>
<organism evidence="3 4">
    <name type="scientific">Geochorda subterranea</name>
    <dbReference type="NCBI Taxonomy" id="3109564"/>
    <lineage>
        <taxon>Bacteria</taxon>
        <taxon>Bacillati</taxon>
        <taxon>Bacillota</taxon>
        <taxon>Limnochordia</taxon>
        <taxon>Limnochordales</taxon>
        <taxon>Geochordaceae</taxon>
        <taxon>Geochorda</taxon>
    </lineage>
</organism>
<dbReference type="Gene3D" id="3.20.20.70">
    <property type="entry name" value="Aldolase class I"/>
    <property type="match status" value="1"/>
</dbReference>
<evidence type="ECO:0000256" key="1">
    <source>
        <dbReference type="ARBA" id="ARBA00022801"/>
    </source>
</evidence>
<reference evidence="4" key="1">
    <citation type="submission" date="2023-12" db="EMBL/GenBank/DDBJ databases">
        <title>Novel isolates from deep terrestrial aquifers shed light on the physiology and ecology of the class Limnochordia.</title>
        <authorList>
            <person name="Karnachuk O.V."/>
            <person name="Lukina A.P."/>
            <person name="Avakyan M.R."/>
            <person name="Kadnikov V."/>
            <person name="Begmatov S."/>
            <person name="Beletsky A.V."/>
            <person name="Mardanov A.V."/>
            <person name="Ravin N.V."/>
        </authorList>
    </citation>
    <scope>NUCLEOTIDE SEQUENCE [LARGE SCALE GENOMIC DNA]</scope>
    <source>
        <strain evidence="4">LN</strain>
    </source>
</reference>
<gene>
    <name evidence="3" type="ORF">VLY81_06160</name>
</gene>
<evidence type="ECO:0000313" key="4">
    <source>
        <dbReference type="Proteomes" id="UP001333102"/>
    </source>
</evidence>
<dbReference type="GO" id="GO:0016787">
    <property type="term" value="F:hydrolase activity"/>
    <property type="evidence" value="ECO:0007669"/>
    <property type="project" value="UniProtKB-KW"/>
</dbReference>
<dbReference type="EMBL" id="CP141614">
    <property type="protein sequence ID" value="WRP15734.1"/>
    <property type="molecule type" value="Genomic_DNA"/>
</dbReference>
<sequence>MPATPAPGGRAAAGRAVEGSDGRVLLLGALDVGARIEADDEVLRGFYEGGPEGDGGAVGAAGAAAEPAWFVAYGERSEAFARYAEQLGRRLGRRARGGSPRVWCSWYGYYRDISEARLAAALQGLAGLAFDVFQVDDGWQRAIGDWQPNGRFPSGMAELAKRIHDAGMRAGLWMAPFIVAPASPIFREHPHWLVRDDDGQPVVAGHNWGDAYYALDTTHPQAQAWLRSLVERVREWGYDYLKLDFLYAAAMPGRRHAPVPRERAYREGLRVMREAAGDDVYILVCGAPVIASLGLADGIRVGPDVAPFWEIPYGGGGASARTLPSSRNAVWTSVERLWLQPLIHTDPDVAYFRTRHNLLAERERRWLQDLARVAGFRATSDPPEWLTGQERAELAAFLQERPRVERVGPYRYRVDDREVDFGPALARDGQG</sequence>
<keyword evidence="4" id="KW-1185">Reference proteome</keyword>
<dbReference type="SUPFAM" id="SSF51445">
    <property type="entry name" value="(Trans)glycosidases"/>
    <property type="match status" value="1"/>
</dbReference>
<dbReference type="Pfam" id="PF02065">
    <property type="entry name" value="Melibiase"/>
    <property type="match status" value="1"/>
</dbReference>
<proteinExistence type="predicted"/>
<dbReference type="InterPro" id="IPR002252">
    <property type="entry name" value="Glyco_hydro_36"/>
</dbReference>
<dbReference type="PANTHER" id="PTHR43053">
    <property type="entry name" value="GLYCOSIDASE FAMILY 31"/>
    <property type="match status" value="1"/>
</dbReference>
<evidence type="ECO:0000313" key="3">
    <source>
        <dbReference type="EMBL" id="WRP15734.1"/>
    </source>
</evidence>
<name>A0ABZ1BSM3_9FIRM</name>
<dbReference type="PANTHER" id="PTHR43053:SF3">
    <property type="entry name" value="ALPHA-GALACTOSIDASE C-RELATED"/>
    <property type="match status" value="1"/>
</dbReference>
<dbReference type="CDD" id="cd14791">
    <property type="entry name" value="GH36"/>
    <property type="match status" value="1"/>
</dbReference>